<evidence type="ECO:0000256" key="5">
    <source>
        <dbReference type="ARBA" id="ARBA00022723"/>
    </source>
</evidence>
<keyword evidence="10 17" id="KW-0520">NAD</keyword>
<sequence length="536" mass="53197">MIEAHTAAVVRAAEQPLLDAGVPLMERAAFALSRAALRELAARRGRVVGARVALLVGSGNNGGDALFAGAYLRGRGVAVTAYGVGSRVHDGGRDALLRVGGRFVDLSDDGAPVGGDAAAPGSTLDRAVADVAASDAVLDALLGTGARGALRGTGADVVERLNDVLAGTARRPVVVAVDVPSGVGVDDGTVPGLVLRADVTVTFGAVKRGLLLPPAAELAGRVEVADIGLGLDAPRTRRHGAGWALCRLEHDDVAGLWPVPGASSQKYARGVLGVVAGTSEFPGAAVLAATAAVRAGVGMVRYVGPEAVSHAVVGARPEVVPARGRVQAWAVGPGLPAAPSDADAPVGPDVLAQHHEVRAALAAATGDGDRVPVVVDAGALSLLPARVPPTVVLTPHAGELATLLRARSQQVERAAVEAAPLEHARLAHDLTGATVLLKGAVTVVVGTGGALYAQADAPAWLATAGAGDVLTGLLGTLLAARSDEVLRDPSLAATLAAAAASVHGLAARAANPGGPVNALAVADAVPRVVADLLRGA</sequence>
<protein>
    <recommendedName>
        <fullName evidence="19">Bifunctional NAD(P)H-hydrate repair enzyme</fullName>
    </recommendedName>
    <alternativeName>
        <fullName evidence="19">Nicotinamide nucleotide repair protein</fullName>
    </alternativeName>
    <domain>
        <recommendedName>
            <fullName evidence="19">ADP-dependent (S)-NAD(P)H-hydrate dehydratase</fullName>
            <ecNumber evidence="19">4.2.1.136</ecNumber>
        </recommendedName>
        <alternativeName>
            <fullName evidence="19">ADP-dependent NAD(P)HX dehydratase</fullName>
        </alternativeName>
    </domain>
    <domain>
        <recommendedName>
            <fullName evidence="19">NAD(P)H-hydrate epimerase</fullName>
            <ecNumber evidence="19">5.1.99.6</ecNumber>
        </recommendedName>
    </domain>
</protein>
<evidence type="ECO:0000256" key="15">
    <source>
        <dbReference type="ARBA" id="ARBA00048238"/>
    </source>
</evidence>
<dbReference type="PANTHER" id="PTHR12592:SF0">
    <property type="entry name" value="ATP-DEPENDENT (S)-NAD(P)H-HYDRATE DEHYDRATASE"/>
    <property type="match status" value="1"/>
</dbReference>
<dbReference type="CDD" id="cd01171">
    <property type="entry name" value="YXKO-related"/>
    <property type="match status" value="1"/>
</dbReference>
<evidence type="ECO:0000256" key="9">
    <source>
        <dbReference type="ARBA" id="ARBA00022958"/>
    </source>
</evidence>
<dbReference type="SUPFAM" id="SSF53613">
    <property type="entry name" value="Ribokinase-like"/>
    <property type="match status" value="1"/>
</dbReference>
<name>A0A5P9QAB1_9MICO</name>
<evidence type="ECO:0000256" key="10">
    <source>
        <dbReference type="ARBA" id="ARBA00023027"/>
    </source>
</evidence>
<feature type="binding site" evidence="17">
    <location>
        <position position="467"/>
    </location>
    <ligand>
        <name>AMP</name>
        <dbReference type="ChEBI" id="CHEBI:456215"/>
    </ligand>
</feature>
<dbReference type="EMBL" id="CP045529">
    <property type="protein sequence ID" value="QFU97365.1"/>
    <property type="molecule type" value="Genomic_DNA"/>
</dbReference>
<dbReference type="Pfam" id="PF03853">
    <property type="entry name" value="YjeF_N"/>
    <property type="match status" value="1"/>
</dbReference>
<evidence type="ECO:0000313" key="23">
    <source>
        <dbReference type="Proteomes" id="UP000326702"/>
    </source>
</evidence>
<dbReference type="InterPro" id="IPR036652">
    <property type="entry name" value="YjeF_N_dom_sf"/>
</dbReference>
<evidence type="ECO:0000256" key="8">
    <source>
        <dbReference type="ARBA" id="ARBA00022857"/>
    </source>
</evidence>
<comment type="cofactor">
    <cofactor evidence="17">
        <name>Mg(2+)</name>
        <dbReference type="ChEBI" id="CHEBI:18420"/>
    </cofactor>
</comment>
<comment type="similarity">
    <text evidence="4 19">In the C-terminal section; belongs to the NnrD/CARKD family.</text>
</comment>
<dbReference type="GO" id="GO:0052855">
    <property type="term" value="F:ADP-dependent NAD(P)H-hydrate dehydratase activity"/>
    <property type="evidence" value="ECO:0007669"/>
    <property type="project" value="UniProtKB-UniRule"/>
</dbReference>
<dbReference type="PROSITE" id="PS01050">
    <property type="entry name" value="YJEF_C_2"/>
    <property type="match status" value="1"/>
</dbReference>
<keyword evidence="9 18" id="KW-0630">Potassium</keyword>
<dbReference type="GO" id="GO:0052856">
    <property type="term" value="F:NAD(P)HX epimerase activity"/>
    <property type="evidence" value="ECO:0007669"/>
    <property type="project" value="UniProtKB-UniRule"/>
</dbReference>
<dbReference type="HAMAP" id="MF_01966">
    <property type="entry name" value="NADHX_epimerase"/>
    <property type="match status" value="1"/>
</dbReference>
<dbReference type="HAMAP" id="MF_01965">
    <property type="entry name" value="NADHX_dehydratase"/>
    <property type="match status" value="1"/>
</dbReference>
<evidence type="ECO:0000256" key="3">
    <source>
        <dbReference type="ARBA" id="ARBA00006001"/>
    </source>
</evidence>
<reference evidence="22 23" key="1">
    <citation type="submission" date="2019-10" db="EMBL/GenBank/DDBJ databases">
        <title>Genome sequence of Luteimicrobium xylanilyticum HY-24.</title>
        <authorList>
            <person name="Kim D.Y."/>
            <person name="Park H.-Y."/>
        </authorList>
    </citation>
    <scope>NUCLEOTIDE SEQUENCE [LARGE SCALE GENOMIC DNA]</scope>
    <source>
        <strain evidence="22 23">HY-24</strain>
    </source>
</reference>
<dbReference type="Gene3D" id="3.40.50.10260">
    <property type="entry name" value="YjeF N-terminal domain"/>
    <property type="match status" value="1"/>
</dbReference>
<evidence type="ECO:0000256" key="4">
    <source>
        <dbReference type="ARBA" id="ARBA00009524"/>
    </source>
</evidence>
<keyword evidence="8 17" id="KW-0521">NADP</keyword>
<keyword evidence="13" id="KW-0511">Multifunctional enzyme</keyword>
<evidence type="ECO:0000256" key="19">
    <source>
        <dbReference type="PIRNR" id="PIRNR017184"/>
    </source>
</evidence>
<dbReference type="NCBIfam" id="TIGR00197">
    <property type="entry name" value="yjeF_nterm"/>
    <property type="match status" value="1"/>
</dbReference>
<feature type="binding site" evidence="18">
    <location>
        <position position="139"/>
    </location>
    <ligand>
        <name>K(+)</name>
        <dbReference type="ChEBI" id="CHEBI:29103"/>
    </ligand>
</feature>
<evidence type="ECO:0000313" key="22">
    <source>
        <dbReference type="EMBL" id="QFU97365.1"/>
    </source>
</evidence>
<comment type="catalytic activity">
    <reaction evidence="15 17 19">
        <text>(6S)-NADHX + ADP = AMP + phosphate + NADH + H(+)</text>
        <dbReference type="Rhea" id="RHEA:32223"/>
        <dbReference type="ChEBI" id="CHEBI:15378"/>
        <dbReference type="ChEBI" id="CHEBI:43474"/>
        <dbReference type="ChEBI" id="CHEBI:57945"/>
        <dbReference type="ChEBI" id="CHEBI:64074"/>
        <dbReference type="ChEBI" id="CHEBI:456215"/>
        <dbReference type="ChEBI" id="CHEBI:456216"/>
        <dbReference type="EC" id="4.2.1.136"/>
    </reaction>
</comment>
<comment type="similarity">
    <text evidence="3 19">In the N-terminal section; belongs to the NnrE/AIBP family.</text>
</comment>
<evidence type="ECO:0000256" key="11">
    <source>
        <dbReference type="ARBA" id="ARBA00023235"/>
    </source>
</evidence>
<comment type="function">
    <text evidence="14 19">Bifunctional enzyme that catalyzes the epimerization of the S- and R-forms of NAD(P)HX and the dehydration of the S-form of NAD(P)HX at the expense of ADP, which is converted to AMP. This allows the repair of both epimers of NAD(P)HX, a damaged form of NAD(P)H that is a result of enzymatic or heat-dependent hydration.</text>
</comment>
<dbReference type="PIRSF" id="PIRSF017184">
    <property type="entry name" value="Nnr"/>
    <property type="match status" value="1"/>
</dbReference>
<feature type="binding site" evidence="17">
    <location>
        <position position="396"/>
    </location>
    <ligand>
        <name>(6S)-NADPHX</name>
        <dbReference type="ChEBI" id="CHEBI:64076"/>
    </ligand>
</feature>
<feature type="domain" description="YjeF N-terminal" evidence="21">
    <location>
        <begin position="10"/>
        <end position="235"/>
    </location>
</feature>
<dbReference type="OrthoDB" id="9806925at2"/>
<comment type="caution">
    <text evidence="18">Lacks conserved residue(s) required for the propagation of feature annotation.</text>
</comment>
<gene>
    <name evidence="17" type="primary">nnrD</name>
    <name evidence="18" type="synonym">nnrE</name>
    <name evidence="22" type="ORF">KDY119_00863</name>
</gene>
<evidence type="ECO:0000256" key="2">
    <source>
        <dbReference type="ARBA" id="ARBA00000909"/>
    </source>
</evidence>
<feature type="binding site" evidence="17">
    <location>
        <position position="334"/>
    </location>
    <ligand>
        <name>(6S)-NADPHX</name>
        <dbReference type="ChEBI" id="CHEBI:64076"/>
    </ligand>
</feature>
<keyword evidence="7 17" id="KW-0067">ATP-binding</keyword>
<dbReference type="InterPro" id="IPR030677">
    <property type="entry name" value="Nnr"/>
</dbReference>
<feature type="binding site" evidence="18">
    <location>
        <position position="178"/>
    </location>
    <ligand>
        <name>(6S)-NADPHX</name>
        <dbReference type="ChEBI" id="CHEBI:64076"/>
    </ligand>
</feature>
<keyword evidence="23" id="KW-1185">Reference proteome</keyword>
<evidence type="ECO:0000259" key="21">
    <source>
        <dbReference type="PROSITE" id="PS51385"/>
    </source>
</evidence>
<dbReference type="GO" id="GO:0005524">
    <property type="term" value="F:ATP binding"/>
    <property type="evidence" value="ECO:0007669"/>
    <property type="project" value="UniProtKB-UniRule"/>
</dbReference>
<keyword evidence="11 18" id="KW-0413">Isomerase</keyword>
<feature type="domain" description="YjeF C-terminal" evidence="20">
    <location>
        <begin position="249"/>
        <end position="532"/>
    </location>
</feature>
<feature type="binding site" evidence="18">
    <location>
        <position position="61"/>
    </location>
    <ligand>
        <name>K(+)</name>
        <dbReference type="ChEBI" id="CHEBI:29103"/>
    </ligand>
</feature>
<comment type="function">
    <text evidence="18">Catalyzes the epimerization of the S- and R-forms of NAD(P)HX, a damaged form of NAD(P)H that is a result of enzymatic or heat-dependent hydration. This is a prerequisite for the S-specific NAD(P)H-hydrate dehydratase to allow the repair of both epimers of NAD(P)HX.</text>
</comment>
<dbReference type="KEGG" id="lxl:KDY119_00863"/>
<proteinExistence type="inferred from homology"/>
<comment type="subunit">
    <text evidence="17">Homotetramer.</text>
</comment>
<dbReference type="GO" id="GO:0046496">
    <property type="term" value="P:nicotinamide nucleotide metabolic process"/>
    <property type="evidence" value="ECO:0007669"/>
    <property type="project" value="UniProtKB-UniRule"/>
</dbReference>
<dbReference type="SUPFAM" id="SSF64153">
    <property type="entry name" value="YjeF N-terminal domain-like"/>
    <property type="match status" value="1"/>
</dbReference>
<dbReference type="PROSITE" id="PS51383">
    <property type="entry name" value="YJEF_C_3"/>
    <property type="match status" value="1"/>
</dbReference>
<dbReference type="InterPro" id="IPR017953">
    <property type="entry name" value="Carbohydrate_kinase_pred_CS"/>
</dbReference>
<accession>A0A5P9QAB1</accession>
<dbReference type="Gene3D" id="3.40.1190.20">
    <property type="match status" value="1"/>
</dbReference>
<evidence type="ECO:0000256" key="16">
    <source>
        <dbReference type="ARBA" id="ARBA00049209"/>
    </source>
</evidence>
<evidence type="ECO:0000256" key="1">
    <source>
        <dbReference type="ARBA" id="ARBA00000013"/>
    </source>
</evidence>
<dbReference type="EC" id="4.2.1.136" evidence="19"/>
<dbReference type="RefSeq" id="WP_153021969.1">
    <property type="nucleotide sequence ID" value="NZ_BAABIH010000001.1"/>
</dbReference>
<feature type="binding site" evidence="18">
    <location>
        <position position="181"/>
    </location>
    <ligand>
        <name>K(+)</name>
        <dbReference type="ChEBI" id="CHEBI:29103"/>
    </ligand>
</feature>
<keyword evidence="6 17" id="KW-0547">Nucleotide-binding</keyword>
<evidence type="ECO:0000256" key="6">
    <source>
        <dbReference type="ARBA" id="ARBA00022741"/>
    </source>
</evidence>
<keyword evidence="5 18" id="KW-0479">Metal-binding</keyword>
<dbReference type="Proteomes" id="UP000326702">
    <property type="component" value="Chromosome"/>
</dbReference>
<evidence type="ECO:0000256" key="14">
    <source>
        <dbReference type="ARBA" id="ARBA00025153"/>
    </source>
</evidence>
<dbReference type="InterPro" id="IPR004443">
    <property type="entry name" value="YjeF_N_dom"/>
</dbReference>
<dbReference type="InterPro" id="IPR029056">
    <property type="entry name" value="Ribokinase-like"/>
</dbReference>
<comment type="cofactor">
    <cofactor evidence="18 19">
        <name>K(+)</name>
        <dbReference type="ChEBI" id="CHEBI:29103"/>
    </cofactor>
    <text evidence="18 19">Binds 1 potassium ion per subunit.</text>
</comment>
<evidence type="ECO:0000259" key="20">
    <source>
        <dbReference type="PROSITE" id="PS51383"/>
    </source>
</evidence>
<comment type="catalytic activity">
    <reaction evidence="16 17 19">
        <text>(6S)-NADPHX + ADP = AMP + phosphate + NADPH + H(+)</text>
        <dbReference type="Rhea" id="RHEA:32235"/>
        <dbReference type="ChEBI" id="CHEBI:15378"/>
        <dbReference type="ChEBI" id="CHEBI:43474"/>
        <dbReference type="ChEBI" id="CHEBI:57783"/>
        <dbReference type="ChEBI" id="CHEBI:64076"/>
        <dbReference type="ChEBI" id="CHEBI:456215"/>
        <dbReference type="ChEBI" id="CHEBI:456216"/>
        <dbReference type="EC" id="4.2.1.136"/>
    </reaction>
</comment>
<evidence type="ECO:0000256" key="12">
    <source>
        <dbReference type="ARBA" id="ARBA00023239"/>
    </source>
</evidence>
<evidence type="ECO:0000256" key="17">
    <source>
        <dbReference type="HAMAP-Rule" id="MF_01965"/>
    </source>
</evidence>
<comment type="catalytic activity">
    <reaction evidence="2 18 19">
        <text>(6R)-NADPHX = (6S)-NADPHX</text>
        <dbReference type="Rhea" id="RHEA:32227"/>
        <dbReference type="ChEBI" id="CHEBI:64076"/>
        <dbReference type="ChEBI" id="CHEBI:64077"/>
        <dbReference type="EC" id="5.1.99.6"/>
    </reaction>
</comment>
<evidence type="ECO:0000256" key="18">
    <source>
        <dbReference type="HAMAP-Rule" id="MF_01966"/>
    </source>
</evidence>
<evidence type="ECO:0000256" key="7">
    <source>
        <dbReference type="ARBA" id="ARBA00022840"/>
    </source>
</evidence>
<organism evidence="22 23">
    <name type="scientific">Luteimicrobium xylanilyticum</name>
    <dbReference type="NCBI Taxonomy" id="1133546"/>
    <lineage>
        <taxon>Bacteria</taxon>
        <taxon>Bacillati</taxon>
        <taxon>Actinomycetota</taxon>
        <taxon>Actinomycetes</taxon>
        <taxon>Micrococcales</taxon>
        <taxon>Luteimicrobium</taxon>
    </lineage>
</organism>
<comment type="function">
    <text evidence="17">Catalyzes the dehydration of the S-form of NAD(P)HX at the expense of ADP, which is converted to AMP. Together with NAD(P)HX epimerase, which catalyzes the epimerization of the S- and R-forms, the enzyme allows the repair of both epimers of NAD(P)HX, a damaged form of NAD(P)H that is a result of enzymatic or heat-dependent hydration.</text>
</comment>
<dbReference type="InterPro" id="IPR000631">
    <property type="entry name" value="CARKD"/>
</dbReference>
<dbReference type="GO" id="GO:0046872">
    <property type="term" value="F:metal ion binding"/>
    <property type="evidence" value="ECO:0007669"/>
    <property type="project" value="UniProtKB-UniRule"/>
</dbReference>
<keyword evidence="12 17" id="KW-0456">Lyase</keyword>
<feature type="binding site" evidence="18">
    <location>
        <begin position="60"/>
        <end position="64"/>
    </location>
    <ligand>
        <name>(6S)-NADPHX</name>
        <dbReference type="ChEBI" id="CHEBI:64076"/>
    </ligand>
</feature>
<dbReference type="EC" id="5.1.99.6" evidence="19"/>
<comment type="similarity">
    <text evidence="18">Belongs to the NnrE/AIBP family.</text>
</comment>
<dbReference type="PANTHER" id="PTHR12592">
    <property type="entry name" value="ATP-DEPENDENT (S)-NAD(P)H-HYDRATE DEHYDRATASE FAMILY MEMBER"/>
    <property type="match status" value="1"/>
</dbReference>
<comment type="similarity">
    <text evidence="17">Belongs to the NnrD/CARKD family.</text>
</comment>
<dbReference type="PROSITE" id="PS51385">
    <property type="entry name" value="YJEF_N"/>
    <property type="match status" value="1"/>
</dbReference>
<evidence type="ECO:0000256" key="13">
    <source>
        <dbReference type="ARBA" id="ARBA00023268"/>
    </source>
</evidence>
<comment type="catalytic activity">
    <reaction evidence="1 18 19">
        <text>(6R)-NADHX = (6S)-NADHX</text>
        <dbReference type="Rhea" id="RHEA:32215"/>
        <dbReference type="ChEBI" id="CHEBI:64074"/>
        <dbReference type="ChEBI" id="CHEBI:64075"/>
        <dbReference type="EC" id="5.1.99.6"/>
    </reaction>
</comment>
<dbReference type="AlphaFoldDB" id="A0A5P9QAB1"/>
<feature type="binding site" evidence="17">
    <location>
        <position position="468"/>
    </location>
    <ligand>
        <name>(6S)-NADPHX</name>
        <dbReference type="ChEBI" id="CHEBI:64076"/>
    </ligand>
</feature>
<dbReference type="Pfam" id="PF01256">
    <property type="entry name" value="Carb_kinase"/>
    <property type="match status" value="1"/>
</dbReference>
<dbReference type="GO" id="GO:0110051">
    <property type="term" value="P:metabolite repair"/>
    <property type="evidence" value="ECO:0007669"/>
    <property type="project" value="TreeGrafter"/>
</dbReference>
<feature type="binding site" evidence="17">
    <location>
        <position position="284"/>
    </location>
    <ligand>
        <name>(6S)-NADPHX</name>
        <dbReference type="ChEBI" id="CHEBI:64076"/>
    </ligand>
</feature>
<feature type="binding site" evidence="17">
    <location>
        <begin position="438"/>
        <end position="442"/>
    </location>
    <ligand>
        <name>AMP</name>
        <dbReference type="ChEBI" id="CHEBI:456215"/>
    </ligand>
</feature>
<feature type="binding site" evidence="18">
    <location>
        <begin position="143"/>
        <end position="149"/>
    </location>
    <ligand>
        <name>(6S)-NADPHX</name>
        <dbReference type="ChEBI" id="CHEBI:64076"/>
    </ligand>
</feature>